<reference evidence="1" key="1">
    <citation type="submission" date="2021-03" db="EMBL/GenBank/DDBJ databases">
        <authorList>
            <person name="Tagirdzhanova G."/>
        </authorList>
    </citation>
    <scope>NUCLEOTIDE SEQUENCE</scope>
</reference>
<gene>
    <name evidence="1" type="ORF">HETSPECPRED_004443</name>
</gene>
<accession>A0A8H3FHR6</accession>
<protein>
    <submittedName>
        <fullName evidence="1">Uncharacterized protein</fullName>
    </submittedName>
</protein>
<dbReference type="EMBL" id="CAJPDS010000027">
    <property type="protein sequence ID" value="CAF9921126.1"/>
    <property type="molecule type" value="Genomic_DNA"/>
</dbReference>
<sequence>MILEEDDARRARGCKKKVVVSQKDEGLPKNILEGNEAIETTYDDGLLAIGLDVFEAEERVGNVVEEGEGVKVAATTTDDENHELMHIGPEVFEGDRVENMGIGDNHLDANVLGGVATSTRSKEIFVQHWINDMKAMEKHRGNPGGTAAIEGDHRYASFMVEKLVDDNAAETNVVSGLQDGDGVDASDGDARTVITVVKFPMKDDNVYPKMPSRSSSSTRRWSGSSSALLDTLNGSDVLDKGLAKFEPIATSTSNKKASKSLTNGGKCDPVTAVITDLT</sequence>
<evidence type="ECO:0000313" key="1">
    <source>
        <dbReference type="EMBL" id="CAF9921126.1"/>
    </source>
</evidence>
<dbReference type="Proteomes" id="UP000664521">
    <property type="component" value="Unassembled WGS sequence"/>
</dbReference>
<proteinExistence type="predicted"/>
<keyword evidence="2" id="KW-1185">Reference proteome</keyword>
<evidence type="ECO:0000313" key="2">
    <source>
        <dbReference type="Proteomes" id="UP000664521"/>
    </source>
</evidence>
<name>A0A8H3FHR6_9LECA</name>
<organism evidence="1 2">
    <name type="scientific">Heterodermia speciosa</name>
    <dbReference type="NCBI Taxonomy" id="116794"/>
    <lineage>
        <taxon>Eukaryota</taxon>
        <taxon>Fungi</taxon>
        <taxon>Dikarya</taxon>
        <taxon>Ascomycota</taxon>
        <taxon>Pezizomycotina</taxon>
        <taxon>Lecanoromycetes</taxon>
        <taxon>OSLEUM clade</taxon>
        <taxon>Lecanoromycetidae</taxon>
        <taxon>Caliciales</taxon>
        <taxon>Physciaceae</taxon>
        <taxon>Heterodermia</taxon>
    </lineage>
</organism>
<dbReference type="AlphaFoldDB" id="A0A8H3FHR6"/>
<comment type="caution">
    <text evidence="1">The sequence shown here is derived from an EMBL/GenBank/DDBJ whole genome shotgun (WGS) entry which is preliminary data.</text>
</comment>